<evidence type="ECO:0000259" key="9">
    <source>
        <dbReference type="SMART" id="SM00387"/>
    </source>
</evidence>
<dbReference type="Pfam" id="PF10436">
    <property type="entry name" value="BCDHK_Adom3"/>
    <property type="match status" value="1"/>
</dbReference>
<dbReference type="GO" id="GO:0004740">
    <property type="term" value="F:pyruvate dehydrogenase (acetyl-transferring) kinase activity"/>
    <property type="evidence" value="ECO:0007669"/>
    <property type="project" value="TreeGrafter"/>
</dbReference>
<keyword evidence="3 8" id="KW-0808">Transferase</keyword>
<dbReference type="GO" id="GO:0005524">
    <property type="term" value="F:ATP binding"/>
    <property type="evidence" value="ECO:0007669"/>
    <property type="project" value="UniProtKB-UniRule"/>
</dbReference>
<dbReference type="PANTHER" id="PTHR11947">
    <property type="entry name" value="PYRUVATE DEHYDROGENASE KINASE"/>
    <property type="match status" value="1"/>
</dbReference>
<dbReference type="GO" id="GO:0010906">
    <property type="term" value="P:regulation of glucose metabolic process"/>
    <property type="evidence" value="ECO:0007669"/>
    <property type="project" value="TreeGrafter"/>
</dbReference>
<keyword evidence="2" id="KW-0597">Phosphoprotein</keyword>
<evidence type="ECO:0000256" key="2">
    <source>
        <dbReference type="ARBA" id="ARBA00022553"/>
    </source>
</evidence>
<evidence type="ECO:0000256" key="4">
    <source>
        <dbReference type="ARBA" id="ARBA00022741"/>
    </source>
</evidence>
<feature type="domain" description="Histidine kinase/HSP90-like ATPase" evidence="9">
    <location>
        <begin position="91"/>
        <end position="261"/>
    </location>
</feature>
<dbReference type="Proteomes" id="UP000886523">
    <property type="component" value="Unassembled WGS sequence"/>
</dbReference>
<dbReference type="Pfam" id="PF02518">
    <property type="entry name" value="HATPase_c"/>
    <property type="match status" value="1"/>
</dbReference>
<dbReference type="InterPro" id="IPR039028">
    <property type="entry name" value="BCKD/PDK"/>
</dbReference>
<evidence type="ECO:0000256" key="1">
    <source>
        <dbReference type="ARBA" id="ARBA00006155"/>
    </source>
</evidence>
<dbReference type="OrthoDB" id="3264224at2759"/>
<dbReference type="AlphaFoldDB" id="A0A9P6BAP2"/>
<reference evidence="10" key="1">
    <citation type="journal article" date="2020" name="Nat. Commun.">
        <title>Large-scale genome sequencing of mycorrhizal fungi provides insights into the early evolution of symbiotic traits.</title>
        <authorList>
            <person name="Miyauchi S."/>
            <person name="Kiss E."/>
            <person name="Kuo A."/>
            <person name="Drula E."/>
            <person name="Kohler A."/>
            <person name="Sanchez-Garcia M."/>
            <person name="Morin E."/>
            <person name="Andreopoulos B."/>
            <person name="Barry K.W."/>
            <person name="Bonito G."/>
            <person name="Buee M."/>
            <person name="Carver A."/>
            <person name="Chen C."/>
            <person name="Cichocki N."/>
            <person name="Clum A."/>
            <person name="Culley D."/>
            <person name="Crous P.W."/>
            <person name="Fauchery L."/>
            <person name="Girlanda M."/>
            <person name="Hayes R.D."/>
            <person name="Keri Z."/>
            <person name="LaButti K."/>
            <person name="Lipzen A."/>
            <person name="Lombard V."/>
            <person name="Magnuson J."/>
            <person name="Maillard F."/>
            <person name="Murat C."/>
            <person name="Nolan M."/>
            <person name="Ohm R.A."/>
            <person name="Pangilinan J."/>
            <person name="Pereira M.F."/>
            <person name="Perotto S."/>
            <person name="Peter M."/>
            <person name="Pfister S."/>
            <person name="Riley R."/>
            <person name="Sitrit Y."/>
            <person name="Stielow J.B."/>
            <person name="Szollosi G."/>
            <person name="Zifcakova L."/>
            <person name="Stursova M."/>
            <person name="Spatafora J.W."/>
            <person name="Tedersoo L."/>
            <person name="Vaario L.M."/>
            <person name="Yamada A."/>
            <person name="Yan M."/>
            <person name="Wang P."/>
            <person name="Xu J."/>
            <person name="Bruns T."/>
            <person name="Baldrian P."/>
            <person name="Vilgalys R."/>
            <person name="Dunand C."/>
            <person name="Henrissat B."/>
            <person name="Grigoriev I.V."/>
            <person name="Hibbett D."/>
            <person name="Nagy L.G."/>
            <person name="Martin F.M."/>
        </authorList>
    </citation>
    <scope>NUCLEOTIDE SEQUENCE</scope>
    <source>
        <strain evidence="10">UP504</strain>
    </source>
</reference>
<dbReference type="InterPro" id="IPR036890">
    <property type="entry name" value="HATPase_C_sf"/>
</dbReference>
<evidence type="ECO:0000313" key="10">
    <source>
        <dbReference type="EMBL" id="KAF9520625.1"/>
    </source>
</evidence>
<keyword evidence="5 8" id="KW-0418">Kinase</keyword>
<dbReference type="GO" id="GO:0005759">
    <property type="term" value="C:mitochondrial matrix"/>
    <property type="evidence" value="ECO:0007669"/>
    <property type="project" value="UniProtKB-SubCell"/>
</dbReference>
<evidence type="ECO:0000256" key="3">
    <source>
        <dbReference type="ARBA" id="ARBA00022679"/>
    </source>
</evidence>
<comment type="subcellular location">
    <subcellularLocation>
        <location evidence="8">Mitochondrion matrix</location>
    </subcellularLocation>
</comment>
<evidence type="ECO:0000313" key="11">
    <source>
        <dbReference type="Proteomes" id="UP000886523"/>
    </source>
</evidence>
<dbReference type="PANTHER" id="PTHR11947:SF20">
    <property type="entry name" value="[3-METHYL-2-OXOBUTANOATE DEHYDROGENASE [LIPOAMIDE]] KINASE, MITOCHONDRIAL"/>
    <property type="match status" value="1"/>
</dbReference>
<dbReference type="InterPro" id="IPR018955">
    <property type="entry name" value="BCDHK/PDK_N"/>
</dbReference>
<comment type="caution">
    <text evidence="10">The sequence shown here is derived from an EMBL/GenBank/DDBJ whole genome shotgun (WGS) entry which is preliminary data.</text>
</comment>
<dbReference type="InterPro" id="IPR003594">
    <property type="entry name" value="HATPase_dom"/>
</dbReference>
<keyword evidence="7 8" id="KW-0496">Mitochondrion</keyword>
<comment type="similarity">
    <text evidence="1 8">Belongs to the PDK/BCKDK protein kinase family.</text>
</comment>
<dbReference type="InterPro" id="IPR036784">
    <property type="entry name" value="AK/P_DHK_N_sf"/>
</dbReference>
<gene>
    <name evidence="10" type="ORF">BS47DRAFT_1440332</name>
</gene>
<evidence type="ECO:0000256" key="6">
    <source>
        <dbReference type="ARBA" id="ARBA00022840"/>
    </source>
</evidence>
<proteinExistence type="inferred from homology"/>
<protein>
    <recommendedName>
        <fullName evidence="8">Protein-serine/threonine kinase</fullName>
        <ecNumber evidence="8">2.7.11.-</ecNumber>
    </recommendedName>
</protein>
<dbReference type="EC" id="2.7.11.-" evidence="8"/>
<dbReference type="EMBL" id="MU128911">
    <property type="protein sequence ID" value="KAF9520625.1"/>
    <property type="molecule type" value="Genomic_DNA"/>
</dbReference>
<keyword evidence="4 8" id="KW-0547">Nucleotide-binding</keyword>
<sequence>MTPEAISSFLDTTITSRIGLRLIAEQHIALSNSLKEPRTRGGRRIGVVGLECSPERLIRMCASFVGSLSDATLGSSPETIVDGVVDATFAYVPVHLEYILTEILKNAYRASVEHHFALYGSSSSKPIPPVIVTIAPSPDFLSLRIRDQGGGISPASLPRVFSYAFTTAGRGSSDPETDEGGGGPYAAQHVGGSAAIGGDGDGYLFGEITEKGLQTGMGTIAGLGYGLPLARLYANYFGGQLDLMTLYGHGTDVFLKLRRLDKPSAAEI</sequence>
<dbReference type="SUPFAM" id="SSF69012">
    <property type="entry name" value="alpha-ketoacid dehydrogenase kinase, N-terminal domain"/>
    <property type="match status" value="1"/>
</dbReference>
<accession>A0A9P6BAP2</accession>
<evidence type="ECO:0000256" key="5">
    <source>
        <dbReference type="ARBA" id="ARBA00022777"/>
    </source>
</evidence>
<name>A0A9P6BAP2_9AGAM</name>
<evidence type="ECO:0000256" key="7">
    <source>
        <dbReference type="ARBA" id="ARBA00023128"/>
    </source>
</evidence>
<evidence type="ECO:0000256" key="8">
    <source>
        <dbReference type="RuleBase" id="RU366032"/>
    </source>
</evidence>
<dbReference type="Gene3D" id="1.20.140.20">
    <property type="entry name" value="Alpha-ketoacid/pyruvate dehydrogenase kinase, N-terminal domain"/>
    <property type="match status" value="1"/>
</dbReference>
<dbReference type="SUPFAM" id="SSF55874">
    <property type="entry name" value="ATPase domain of HSP90 chaperone/DNA topoisomerase II/histidine kinase"/>
    <property type="match status" value="1"/>
</dbReference>
<dbReference type="Gene3D" id="3.30.565.10">
    <property type="entry name" value="Histidine kinase-like ATPase, C-terminal domain"/>
    <property type="match status" value="1"/>
</dbReference>
<organism evidence="10 11">
    <name type="scientific">Hydnum rufescens UP504</name>
    <dbReference type="NCBI Taxonomy" id="1448309"/>
    <lineage>
        <taxon>Eukaryota</taxon>
        <taxon>Fungi</taxon>
        <taxon>Dikarya</taxon>
        <taxon>Basidiomycota</taxon>
        <taxon>Agaricomycotina</taxon>
        <taxon>Agaricomycetes</taxon>
        <taxon>Cantharellales</taxon>
        <taxon>Hydnaceae</taxon>
        <taxon>Hydnum</taxon>
    </lineage>
</organism>
<keyword evidence="11" id="KW-1185">Reference proteome</keyword>
<keyword evidence="6 8" id="KW-0067">ATP-binding</keyword>
<dbReference type="SMART" id="SM00387">
    <property type="entry name" value="HATPase_c"/>
    <property type="match status" value="1"/>
</dbReference>